<name>A0ABP7P5L6_9GAMM</name>
<keyword evidence="7" id="KW-0289">Folate biosynthesis</keyword>
<evidence type="ECO:0000256" key="5">
    <source>
        <dbReference type="ARBA" id="ARBA00022777"/>
    </source>
</evidence>
<dbReference type="SUPFAM" id="SSF55083">
    <property type="entry name" value="6-hydroxymethyl-7,8-dihydropterin pyrophosphokinase, HPPK"/>
    <property type="match status" value="1"/>
</dbReference>
<keyword evidence="3" id="KW-0808">Transferase</keyword>
<dbReference type="EMBL" id="BAABBO010000009">
    <property type="protein sequence ID" value="GAA3960112.1"/>
    <property type="molecule type" value="Genomic_DNA"/>
</dbReference>
<evidence type="ECO:0000256" key="4">
    <source>
        <dbReference type="ARBA" id="ARBA00022741"/>
    </source>
</evidence>
<keyword evidence="10" id="KW-1185">Reference proteome</keyword>
<organism evidence="9 10">
    <name type="scientific">Allohahella marinimesophila</name>
    <dbReference type="NCBI Taxonomy" id="1054972"/>
    <lineage>
        <taxon>Bacteria</taxon>
        <taxon>Pseudomonadati</taxon>
        <taxon>Pseudomonadota</taxon>
        <taxon>Gammaproteobacteria</taxon>
        <taxon>Oceanospirillales</taxon>
        <taxon>Hahellaceae</taxon>
        <taxon>Allohahella</taxon>
    </lineage>
</organism>
<evidence type="ECO:0000256" key="2">
    <source>
        <dbReference type="ARBA" id="ARBA00013253"/>
    </source>
</evidence>
<evidence type="ECO:0000256" key="3">
    <source>
        <dbReference type="ARBA" id="ARBA00022679"/>
    </source>
</evidence>
<comment type="caution">
    <text evidence="9">The sequence shown here is derived from an EMBL/GenBank/DDBJ whole genome shotgun (WGS) entry which is preliminary data.</text>
</comment>
<keyword evidence="4" id="KW-0547">Nucleotide-binding</keyword>
<reference evidence="10" key="1">
    <citation type="journal article" date="2019" name="Int. J. Syst. Evol. Microbiol.">
        <title>The Global Catalogue of Microorganisms (GCM) 10K type strain sequencing project: providing services to taxonomists for standard genome sequencing and annotation.</title>
        <authorList>
            <consortium name="The Broad Institute Genomics Platform"/>
            <consortium name="The Broad Institute Genome Sequencing Center for Infectious Disease"/>
            <person name="Wu L."/>
            <person name="Ma J."/>
        </authorList>
    </citation>
    <scope>NUCLEOTIDE SEQUENCE [LARGE SCALE GENOMIC DNA]</scope>
    <source>
        <strain evidence="10">JCM 17555</strain>
    </source>
</reference>
<dbReference type="CDD" id="cd00483">
    <property type="entry name" value="HPPK"/>
    <property type="match status" value="1"/>
</dbReference>
<evidence type="ECO:0000313" key="9">
    <source>
        <dbReference type="EMBL" id="GAA3960112.1"/>
    </source>
</evidence>
<evidence type="ECO:0000256" key="1">
    <source>
        <dbReference type="ARBA" id="ARBA00005051"/>
    </source>
</evidence>
<dbReference type="NCBIfam" id="TIGR01498">
    <property type="entry name" value="folK"/>
    <property type="match status" value="1"/>
</dbReference>
<dbReference type="Gene3D" id="3.30.70.560">
    <property type="entry name" value="7,8-Dihydro-6-hydroxymethylpterin-pyrophosphokinase HPPK"/>
    <property type="match status" value="1"/>
</dbReference>
<gene>
    <name evidence="9" type="primary">folK_2</name>
    <name evidence="9" type="ORF">GCM10022278_17840</name>
</gene>
<keyword evidence="5" id="KW-0418">Kinase</keyword>
<evidence type="ECO:0000256" key="6">
    <source>
        <dbReference type="ARBA" id="ARBA00022840"/>
    </source>
</evidence>
<dbReference type="InterPro" id="IPR000550">
    <property type="entry name" value="Hppk"/>
</dbReference>
<sequence length="184" mass="20416">MSAARTKVLTGFGIGSNIEPERNVQTALAALRYEFPDLLVSPVYRCKAVGFDGDPFLNLVVATETSQALPELQAMVKSLEAASGRSGQESKYSGRTLDIDILFYGGLVCRTEQIQLPRKDVVKYPYVLKPLTDILPDWVHPERLCTAAELWQGLVDAAESEQRLLHKHGVELTDMRFDRSSGSF</sequence>
<feature type="domain" description="7,8-dihydro-6-hydroxymethylpterin-pyrophosphokinase" evidence="8">
    <location>
        <begin position="13"/>
        <end position="136"/>
    </location>
</feature>
<protein>
    <recommendedName>
        <fullName evidence="2">2-amino-4-hydroxy-6-hydroxymethyldihydropteridine diphosphokinase</fullName>
        <ecNumber evidence="2">2.7.6.3</ecNumber>
    </recommendedName>
</protein>
<evidence type="ECO:0000256" key="7">
    <source>
        <dbReference type="ARBA" id="ARBA00022909"/>
    </source>
</evidence>
<dbReference type="Proteomes" id="UP001501337">
    <property type="component" value="Unassembled WGS sequence"/>
</dbReference>
<dbReference type="InterPro" id="IPR035907">
    <property type="entry name" value="Hppk_sf"/>
</dbReference>
<proteinExistence type="predicted"/>
<dbReference type="PANTHER" id="PTHR43071">
    <property type="entry name" value="2-AMINO-4-HYDROXY-6-HYDROXYMETHYLDIHYDROPTERIDINE PYROPHOSPHOKINASE"/>
    <property type="match status" value="1"/>
</dbReference>
<dbReference type="EC" id="2.7.6.3" evidence="2"/>
<accession>A0ABP7P5L6</accession>
<evidence type="ECO:0000259" key="8">
    <source>
        <dbReference type="Pfam" id="PF01288"/>
    </source>
</evidence>
<dbReference type="Pfam" id="PF01288">
    <property type="entry name" value="HPPK"/>
    <property type="match status" value="1"/>
</dbReference>
<comment type="pathway">
    <text evidence="1">Cofactor biosynthesis; tetrahydrofolate biosynthesis; 2-amino-4-hydroxy-6-hydroxymethyl-7,8-dihydropteridine diphosphate from 7,8-dihydroneopterin triphosphate: step 4/4.</text>
</comment>
<keyword evidence="6" id="KW-0067">ATP-binding</keyword>
<dbReference type="PANTHER" id="PTHR43071:SF2">
    <property type="entry name" value="2-AMINO-4-HYDROXY-6-HYDROXYMETHYLDIHYDROPTERIDINE PYROPHOSPHOKINASE"/>
    <property type="match status" value="1"/>
</dbReference>
<evidence type="ECO:0000313" key="10">
    <source>
        <dbReference type="Proteomes" id="UP001501337"/>
    </source>
</evidence>